<feature type="region of interest" description="Disordered" evidence="1">
    <location>
        <begin position="1"/>
        <end position="22"/>
    </location>
</feature>
<dbReference type="SMART" id="SM00409">
    <property type="entry name" value="IG"/>
    <property type="match status" value="1"/>
</dbReference>
<reference evidence="3" key="1">
    <citation type="submission" date="2013-05" db="EMBL/GenBank/DDBJ databases">
        <authorList>
            <person name="Yim A.K.Y."/>
            <person name="Chan T.F."/>
            <person name="Ji K.M."/>
            <person name="Liu X.Y."/>
            <person name="Zhou J.W."/>
            <person name="Li R.Q."/>
            <person name="Yang K.Y."/>
            <person name="Li J."/>
            <person name="Li M."/>
            <person name="Law P.T.W."/>
            <person name="Wu Y.L."/>
            <person name="Cai Z.L."/>
            <person name="Qin H."/>
            <person name="Bao Y."/>
            <person name="Leung R.K.K."/>
            <person name="Ng P.K.S."/>
            <person name="Zou J."/>
            <person name="Zhong X.J."/>
            <person name="Ran P.X."/>
            <person name="Zhong N.S."/>
            <person name="Liu Z.G."/>
            <person name="Tsui S.K.W."/>
        </authorList>
    </citation>
    <scope>NUCLEOTIDE SEQUENCE</scope>
    <source>
        <strain evidence="3">Derf</strain>
        <tissue evidence="3">Whole organism</tissue>
    </source>
</reference>
<evidence type="ECO:0000313" key="4">
    <source>
        <dbReference type="Proteomes" id="UP000790347"/>
    </source>
</evidence>
<evidence type="ECO:0000259" key="2">
    <source>
        <dbReference type="PROSITE" id="PS50835"/>
    </source>
</evidence>
<dbReference type="SUPFAM" id="SSF48726">
    <property type="entry name" value="Immunoglobulin"/>
    <property type="match status" value="1"/>
</dbReference>
<evidence type="ECO:0000256" key="1">
    <source>
        <dbReference type="SAM" id="MobiDB-lite"/>
    </source>
</evidence>
<dbReference type="EMBL" id="ASGP02000002">
    <property type="protein sequence ID" value="KAH9522449.1"/>
    <property type="molecule type" value="Genomic_DNA"/>
</dbReference>
<feature type="domain" description="Ig-like" evidence="2">
    <location>
        <begin position="20"/>
        <end position="105"/>
    </location>
</feature>
<gene>
    <name evidence="3" type="primary">ROBO1_3</name>
    <name evidence="3" type="ORF">DERF_006018</name>
</gene>
<name>A0A922I9I1_DERFA</name>
<dbReference type="Gene3D" id="2.60.40.10">
    <property type="entry name" value="Immunoglobulins"/>
    <property type="match status" value="1"/>
</dbReference>
<evidence type="ECO:0000313" key="3">
    <source>
        <dbReference type="EMBL" id="KAH9522449.1"/>
    </source>
</evidence>
<dbReference type="InterPro" id="IPR036179">
    <property type="entry name" value="Ig-like_dom_sf"/>
</dbReference>
<reference evidence="3" key="2">
    <citation type="journal article" date="2022" name="Res Sq">
        <title>Comparative Genomics Reveals Insights into the Divergent Evolution of Astigmatic Mites and Household Pest Adaptations.</title>
        <authorList>
            <person name="Xiong Q."/>
            <person name="Wan A.T.-Y."/>
            <person name="Liu X.-Y."/>
            <person name="Fung C.S.-H."/>
            <person name="Xiao X."/>
            <person name="Malainual N."/>
            <person name="Hou J."/>
            <person name="Wang L."/>
            <person name="Wang M."/>
            <person name="Yang K."/>
            <person name="Cui Y."/>
            <person name="Leung E."/>
            <person name="Nong W."/>
            <person name="Shin S.-K."/>
            <person name="Au S."/>
            <person name="Jeong K.Y."/>
            <person name="Chew F.T."/>
            <person name="Hui J."/>
            <person name="Leung T.F."/>
            <person name="Tungtrongchitr A."/>
            <person name="Zhong N."/>
            <person name="Liu Z."/>
            <person name="Tsui S."/>
        </authorList>
    </citation>
    <scope>NUCLEOTIDE SEQUENCE</scope>
    <source>
        <strain evidence="3">Derf</strain>
        <tissue evidence="3">Whole organism</tissue>
    </source>
</reference>
<sequence length="110" mass="12464">MKLWFYKQHGQQQQQQLRPPRIKEHPTSMVVKKHEPVQLNCKADDNVKVEPSPSSNPMILGDSLFFLHVSGGRKGDHHHNGDTGTYYCLARNEVGKAISRNATLEIACSR</sequence>
<dbReference type="AlphaFoldDB" id="A0A922I9I1"/>
<dbReference type="InterPro" id="IPR003599">
    <property type="entry name" value="Ig_sub"/>
</dbReference>
<dbReference type="InterPro" id="IPR013783">
    <property type="entry name" value="Ig-like_fold"/>
</dbReference>
<organism evidence="3 4">
    <name type="scientific">Dermatophagoides farinae</name>
    <name type="common">American house dust mite</name>
    <dbReference type="NCBI Taxonomy" id="6954"/>
    <lineage>
        <taxon>Eukaryota</taxon>
        <taxon>Metazoa</taxon>
        <taxon>Ecdysozoa</taxon>
        <taxon>Arthropoda</taxon>
        <taxon>Chelicerata</taxon>
        <taxon>Arachnida</taxon>
        <taxon>Acari</taxon>
        <taxon>Acariformes</taxon>
        <taxon>Sarcoptiformes</taxon>
        <taxon>Astigmata</taxon>
        <taxon>Psoroptidia</taxon>
        <taxon>Analgoidea</taxon>
        <taxon>Pyroglyphidae</taxon>
        <taxon>Dermatophagoidinae</taxon>
        <taxon>Dermatophagoides</taxon>
    </lineage>
</organism>
<accession>A0A922I9I1</accession>
<dbReference type="PROSITE" id="PS50835">
    <property type="entry name" value="IG_LIKE"/>
    <property type="match status" value="1"/>
</dbReference>
<dbReference type="InterPro" id="IPR007110">
    <property type="entry name" value="Ig-like_dom"/>
</dbReference>
<keyword evidence="4" id="KW-1185">Reference proteome</keyword>
<comment type="caution">
    <text evidence="3">The sequence shown here is derived from an EMBL/GenBank/DDBJ whole genome shotgun (WGS) entry which is preliminary data.</text>
</comment>
<protein>
    <submittedName>
        <fullName evidence="3">Roundabout 1</fullName>
    </submittedName>
</protein>
<proteinExistence type="predicted"/>
<dbReference type="Proteomes" id="UP000790347">
    <property type="component" value="Unassembled WGS sequence"/>
</dbReference>